<feature type="compositionally biased region" description="Basic and acidic residues" evidence="10">
    <location>
        <begin position="273"/>
        <end position="287"/>
    </location>
</feature>
<evidence type="ECO:0000256" key="4">
    <source>
        <dbReference type="ARBA" id="ARBA00022692"/>
    </source>
</evidence>
<reference evidence="12 13" key="1">
    <citation type="submission" date="2019-06" db="EMBL/GenBank/DDBJ databases">
        <title>A chromosomal-level reference genome of Carpinus fangiana (Coryloideae, Betulaceae).</title>
        <authorList>
            <person name="Yang X."/>
            <person name="Wang Z."/>
            <person name="Zhang L."/>
            <person name="Hao G."/>
            <person name="Liu J."/>
            <person name="Yang Y."/>
        </authorList>
    </citation>
    <scope>NUCLEOTIDE SEQUENCE [LARGE SCALE GENOMIC DNA]</scope>
    <source>
        <strain evidence="12">Cfa_2016G</strain>
        <tissue evidence="12">Leaf</tissue>
    </source>
</reference>
<evidence type="ECO:0000313" key="12">
    <source>
        <dbReference type="EMBL" id="KAE8010563.1"/>
    </source>
</evidence>
<organism evidence="12 13">
    <name type="scientific">Carpinus fangiana</name>
    <dbReference type="NCBI Taxonomy" id="176857"/>
    <lineage>
        <taxon>Eukaryota</taxon>
        <taxon>Viridiplantae</taxon>
        <taxon>Streptophyta</taxon>
        <taxon>Embryophyta</taxon>
        <taxon>Tracheophyta</taxon>
        <taxon>Spermatophyta</taxon>
        <taxon>Magnoliopsida</taxon>
        <taxon>eudicotyledons</taxon>
        <taxon>Gunneridae</taxon>
        <taxon>Pentapetalae</taxon>
        <taxon>rosids</taxon>
        <taxon>fabids</taxon>
        <taxon>Fagales</taxon>
        <taxon>Betulaceae</taxon>
        <taxon>Carpinus</taxon>
    </lineage>
</organism>
<evidence type="ECO:0000256" key="10">
    <source>
        <dbReference type="SAM" id="MobiDB-lite"/>
    </source>
</evidence>
<dbReference type="AlphaFoldDB" id="A0A5N6QWQ3"/>
<evidence type="ECO:0000256" key="11">
    <source>
        <dbReference type="SAM" id="Phobius"/>
    </source>
</evidence>
<dbReference type="Pfam" id="PF03141">
    <property type="entry name" value="Methyltransf_29"/>
    <property type="match status" value="1"/>
</dbReference>
<feature type="compositionally biased region" description="Polar residues" evidence="10">
    <location>
        <begin position="91"/>
        <end position="107"/>
    </location>
</feature>
<evidence type="ECO:0000256" key="1">
    <source>
        <dbReference type="ARBA" id="ARBA00008361"/>
    </source>
</evidence>
<dbReference type="InterPro" id="IPR004159">
    <property type="entry name" value="Put_SAM_MeTrfase"/>
</dbReference>
<name>A0A5N6QWQ3_9ROSI</name>
<evidence type="ECO:0000256" key="6">
    <source>
        <dbReference type="ARBA" id="ARBA00022989"/>
    </source>
</evidence>
<comment type="subcellular location">
    <subcellularLocation>
        <location evidence="9">Endomembrane system</location>
        <topology evidence="9">Single-pass type II membrane protein</topology>
    </subcellularLocation>
</comment>
<dbReference type="OrthoDB" id="2013972at2759"/>
<dbReference type="Gene3D" id="3.40.50.150">
    <property type="entry name" value="Vaccinia Virus protein VP39"/>
    <property type="match status" value="1"/>
</dbReference>
<dbReference type="GO" id="GO:0005802">
    <property type="term" value="C:trans-Golgi network"/>
    <property type="evidence" value="ECO:0007669"/>
    <property type="project" value="TreeGrafter"/>
</dbReference>
<keyword evidence="13" id="KW-1185">Reference proteome</keyword>
<feature type="transmembrane region" description="Helical" evidence="11">
    <location>
        <begin position="20"/>
        <end position="39"/>
    </location>
</feature>
<dbReference type="PANTHER" id="PTHR10108:SF1077">
    <property type="entry name" value="METHYLTRANSFERASE PMT27-RELATED"/>
    <property type="match status" value="1"/>
</dbReference>
<feature type="region of interest" description="Disordered" evidence="10">
    <location>
        <begin position="47"/>
        <end position="338"/>
    </location>
</feature>
<feature type="compositionally biased region" description="Basic and acidic residues" evidence="10">
    <location>
        <begin position="193"/>
        <end position="205"/>
    </location>
</feature>
<keyword evidence="6 11" id="KW-1133">Transmembrane helix</keyword>
<dbReference type="CDD" id="cd02440">
    <property type="entry name" value="AdoMet_MTases"/>
    <property type="match status" value="1"/>
</dbReference>
<feature type="compositionally biased region" description="Low complexity" evidence="10">
    <location>
        <begin position="50"/>
        <end position="61"/>
    </location>
</feature>
<keyword evidence="7 11" id="KW-0472">Membrane</keyword>
<feature type="compositionally biased region" description="Polar residues" evidence="10">
    <location>
        <begin position="180"/>
        <end position="192"/>
    </location>
</feature>
<evidence type="ECO:0000256" key="8">
    <source>
        <dbReference type="ARBA" id="ARBA00023180"/>
    </source>
</evidence>
<feature type="compositionally biased region" description="Polar residues" evidence="10">
    <location>
        <begin position="288"/>
        <end position="299"/>
    </location>
</feature>
<dbReference type="SUPFAM" id="SSF53335">
    <property type="entry name" value="S-adenosyl-L-methionine-dependent methyltransferases"/>
    <property type="match status" value="2"/>
</dbReference>
<dbReference type="Proteomes" id="UP000327013">
    <property type="component" value="Chromosome 2"/>
</dbReference>
<keyword evidence="8" id="KW-0325">Glycoprotein</keyword>
<feature type="compositionally biased region" description="Low complexity" evidence="10">
    <location>
        <begin position="142"/>
        <end position="164"/>
    </location>
</feature>
<dbReference type="GO" id="GO:0008168">
    <property type="term" value="F:methyltransferase activity"/>
    <property type="evidence" value="ECO:0007669"/>
    <property type="project" value="UniProtKB-KW"/>
</dbReference>
<feature type="compositionally biased region" description="Basic and acidic residues" evidence="10">
    <location>
        <begin position="236"/>
        <end position="262"/>
    </location>
</feature>
<evidence type="ECO:0000313" key="13">
    <source>
        <dbReference type="Proteomes" id="UP000327013"/>
    </source>
</evidence>
<dbReference type="EMBL" id="CM017322">
    <property type="protein sequence ID" value="KAE8010563.1"/>
    <property type="molecule type" value="Genomic_DNA"/>
</dbReference>
<dbReference type="PANTHER" id="PTHR10108">
    <property type="entry name" value="SAM-DEPENDENT METHYLTRANSFERASE"/>
    <property type="match status" value="1"/>
</dbReference>
<evidence type="ECO:0000256" key="2">
    <source>
        <dbReference type="ARBA" id="ARBA00022603"/>
    </source>
</evidence>
<gene>
    <name evidence="12" type="ORF">FH972_006926</name>
</gene>
<dbReference type="FunFam" id="3.40.50.150:FF:000084">
    <property type="entry name" value="probable methyltransferase PMT23"/>
    <property type="match status" value="1"/>
</dbReference>
<dbReference type="GO" id="GO:0032259">
    <property type="term" value="P:methylation"/>
    <property type="evidence" value="ECO:0007669"/>
    <property type="project" value="UniProtKB-KW"/>
</dbReference>
<keyword evidence="2" id="KW-0489">Methyltransferase</keyword>
<feature type="compositionally biased region" description="Basic and acidic residues" evidence="10">
    <location>
        <begin position="220"/>
        <end position="229"/>
    </location>
</feature>
<protein>
    <recommendedName>
        <fullName evidence="14">Methyltransferase</fullName>
    </recommendedName>
</protein>
<dbReference type="InterPro" id="IPR029063">
    <property type="entry name" value="SAM-dependent_MTases_sf"/>
</dbReference>
<comment type="similarity">
    <text evidence="1">Belongs to the methyltransferase superfamily.</text>
</comment>
<feature type="compositionally biased region" description="Basic and acidic residues" evidence="10">
    <location>
        <begin position="329"/>
        <end position="338"/>
    </location>
</feature>
<dbReference type="GO" id="GO:0005768">
    <property type="term" value="C:endosome"/>
    <property type="evidence" value="ECO:0007669"/>
    <property type="project" value="TreeGrafter"/>
</dbReference>
<keyword evidence="3" id="KW-0808">Transferase</keyword>
<evidence type="ECO:0000256" key="3">
    <source>
        <dbReference type="ARBA" id="ARBA00022679"/>
    </source>
</evidence>
<sequence>MASGKSRNSKRPSSSSTSYASTVTTVVFIAFCVLAIWMLTSTSVVPRQPSTRTSFSSTTKSNVKKDIPVFEDNPGDLPLDAIKSDDDANDNSKPQLQDQKSESTLTENSKDLIVENEKQGSLQLRLPGESAEEQEKQKESENQISEESSLITQNQQQATETEQTSNEESEENQKVEEGSKNVSKTSENSQESDNQKQDGVSKENENLVDGEQEQRLQQQLREDQSRENTQETQNAEEQHVESNEENSETSKQEFQDVTRDGHQQSQVPAAEDQENRSNEEAKEEIRNNTEANATESNSGEAFPGGTNAVIPKESKESKKSWSTQAAQSENEKERRKDQFNANDSIYGYTWQMCNVTAGPDYIPCLDNEKALRHLRTTRHFEHRERHCPEEGPTCLVPYPDGYKRPIEWPKSRDKIWYHNVPHSKLAEVKGHQNWVKVTGEFLTFPGGGTQFIHGALHYIDFLQQSVPNIGWGKRTRVILDVGCGVASFGGFLFERDVLTMSFAPKDEHEAQVQFALERGIPAISAVMGSQRLPFPSRVFDIVHCARCRVPWHAEGGMLLLELNRVLRPGGYFVWSATPVYQKLQEDVEIWKEMSSLTASICWELVTINKDKINSVGAAIYRKPSSNDCYDQRKHKSPPMCKNDDDPNAAWYVPLQSCMHRVPVDKAERGTQWPEAWPRRLQTSPYWLNSSQMGIYGKPAPQDFAADHEHWKQVVSKTYMTSLGISWSNVRNVMDMRAVYGGFAAALKDLQVWVMNVVNIDSPDTLPIIYERGLFGIYHDWCESFSTYPRSYDLLHADHLFSKLKKRCKLAPVMAEVDRIVRPGGKFIVRDESSTIGEVENLLKSLHWEVRLTFSKNEEGMLSAQKGNWRPETYVDSS</sequence>
<evidence type="ECO:0000256" key="7">
    <source>
        <dbReference type="ARBA" id="ARBA00023136"/>
    </source>
</evidence>
<keyword evidence="4 11" id="KW-0812">Transmembrane</keyword>
<evidence type="ECO:0000256" key="5">
    <source>
        <dbReference type="ARBA" id="ARBA00022968"/>
    </source>
</evidence>
<accession>A0A5N6QWQ3</accession>
<evidence type="ECO:0008006" key="14">
    <source>
        <dbReference type="Google" id="ProtNLM"/>
    </source>
</evidence>
<proteinExistence type="inferred from homology"/>
<keyword evidence="5" id="KW-0735">Signal-anchor</keyword>
<feature type="compositionally biased region" description="Basic and acidic residues" evidence="10">
    <location>
        <begin position="108"/>
        <end position="118"/>
    </location>
</feature>
<evidence type="ECO:0000256" key="9">
    <source>
        <dbReference type="ARBA" id="ARBA00060399"/>
    </source>
</evidence>